<evidence type="ECO:0000259" key="4">
    <source>
        <dbReference type="PROSITE" id="PS00028"/>
    </source>
</evidence>
<dbReference type="PANTHER" id="PTHR24198:SF184">
    <property type="entry name" value="ANKYRIN REPEAT AND SOCS BOX CONTAINING 3"/>
    <property type="match status" value="1"/>
</dbReference>
<dbReference type="SUPFAM" id="SSF48403">
    <property type="entry name" value="Ankyrin repeat"/>
    <property type="match status" value="1"/>
</dbReference>
<dbReference type="EMBL" id="JAACNH010000269">
    <property type="protein sequence ID" value="KAG8431272.1"/>
    <property type="molecule type" value="Genomic_DNA"/>
</dbReference>
<dbReference type="PROSITE" id="PS00028">
    <property type="entry name" value="ZINC_FINGER_C2H2_1"/>
    <property type="match status" value="1"/>
</dbReference>
<dbReference type="PROSITE" id="PS50088">
    <property type="entry name" value="ANK_REPEAT"/>
    <property type="match status" value="4"/>
</dbReference>
<comment type="caution">
    <text evidence="5">The sequence shown here is derived from an EMBL/GenBank/DDBJ whole genome shotgun (WGS) entry which is preliminary data.</text>
</comment>
<dbReference type="SMART" id="SM00248">
    <property type="entry name" value="ANK"/>
    <property type="match status" value="5"/>
</dbReference>
<feature type="non-terminal residue" evidence="5">
    <location>
        <position position="530"/>
    </location>
</feature>
<sequence length="530" mass="60101">AVQCGHKEVAKLLLENGAHVNGSQSCSDWNPLHQASLMGRTDILQLLLEHGADKECVDDFGITPTFIAAQYGKSKSLNMLLLNGTNVNCQAKDKATPLFIAAQEGHNECVKLLLSNRADPNLYCNDDNWQLPIHAAAEMRRSTTLELLLPVTDPSCGTQKGKVSPVYSAIYGGDKDCLEKLLMNGYSPEAQNCPLFECESPMCMVFQRRNFEAVPILLKFGFRLSSVHLQDCLVHKTFDLFRYFLSQHCTLPSGNELEAFMRSTVQAEHDCEKWLPDLFLAGFDPLNFLNVAWIGSAANDLVNFTLEFTNWKRLPPDVENLLSTHTKASTWSPKKHFDWAFVKRSRRKEKNTNTNSEGEKQDRRKNMVIPYVAGVSEKLRRIFKKHRIPVCFKPNNTLRQQLVHPKDPIPKHKKSDIIYAVQCSEECSDLYVGETKQQLHQRMAQHRRANSSGQDSAVYLHLKDKGHTFEDCNVNILAKERDWFKRGVKEAIYVKIKKPSLNRGGGVRHQLSAMYNAVLTPYSGRSYNTS</sequence>
<dbReference type="GO" id="GO:0005737">
    <property type="term" value="C:cytoplasm"/>
    <property type="evidence" value="ECO:0007669"/>
    <property type="project" value="TreeGrafter"/>
</dbReference>
<accession>A0A8T2IGY8</accession>
<protein>
    <recommendedName>
        <fullName evidence="4">C2H2-type domain-containing protein</fullName>
    </recommendedName>
</protein>
<dbReference type="Pfam" id="PF12796">
    <property type="entry name" value="Ank_2"/>
    <property type="match status" value="2"/>
</dbReference>
<evidence type="ECO:0000256" key="2">
    <source>
        <dbReference type="ARBA" id="ARBA00023043"/>
    </source>
</evidence>
<evidence type="ECO:0000313" key="5">
    <source>
        <dbReference type="EMBL" id="KAG8431272.1"/>
    </source>
</evidence>
<evidence type="ECO:0000313" key="6">
    <source>
        <dbReference type="Proteomes" id="UP000812440"/>
    </source>
</evidence>
<feature type="domain" description="C2H2-type" evidence="4">
    <location>
        <begin position="423"/>
        <end position="446"/>
    </location>
</feature>
<gene>
    <name evidence="5" type="ORF">GDO86_019140</name>
</gene>
<organism evidence="5 6">
    <name type="scientific">Hymenochirus boettgeri</name>
    <name type="common">Congo dwarf clawed frog</name>
    <dbReference type="NCBI Taxonomy" id="247094"/>
    <lineage>
        <taxon>Eukaryota</taxon>
        <taxon>Metazoa</taxon>
        <taxon>Chordata</taxon>
        <taxon>Craniata</taxon>
        <taxon>Vertebrata</taxon>
        <taxon>Euteleostomi</taxon>
        <taxon>Amphibia</taxon>
        <taxon>Batrachia</taxon>
        <taxon>Anura</taxon>
        <taxon>Pipoidea</taxon>
        <taxon>Pipidae</taxon>
        <taxon>Pipinae</taxon>
        <taxon>Hymenochirus</taxon>
    </lineage>
</organism>
<feature type="repeat" description="ANK" evidence="3">
    <location>
        <begin position="60"/>
        <end position="92"/>
    </location>
</feature>
<keyword evidence="1" id="KW-0677">Repeat</keyword>
<proteinExistence type="predicted"/>
<keyword evidence="2 3" id="KW-0040">ANK repeat</keyword>
<dbReference type="OrthoDB" id="194358at2759"/>
<feature type="repeat" description="ANK" evidence="3">
    <location>
        <begin position="93"/>
        <end position="125"/>
    </location>
</feature>
<keyword evidence="6" id="KW-1185">Reference proteome</keyword>
<dbReference type="PANTHER" id="PTHR24198">
    <property type="entry name" value="ANKYRIN REPEAT AND PROTEIN KINASE DOMAIN-CONTAINING PROTEIN"/>
    <property type="match status" value="1"/>
</dbReference>
<feature type="repeat" description="ANK" evidence="3">
    <location>
        <begin position="27"/>
        <end position="59"/>
    </location>
</feature>
<reference evidence="5" key="1">
    <citation type="thesis" date="2020" institute="ProQuest LLC" country="789 East Eisenhower Parkway, Ann Arbor, MI, USA">
        <title>Comparative Genomics and Chromosome Evolution.</title>
        <authorList>
            <person name="Mudd A.B."/>
        </authorList>
    </citation>
    <scope>NUCLEOTIDE SEQUENCE</scope>
    <source>
        <strain evidence="5">Female2</strain>
        <tissue evidence="5">Blood</tissue>
    </source>
</reference>
<dbReference type="InterPro" id="IPR013087">
    <property type="entry name" value="Znf_C2H2_type"/>
</dbReference>
<feature type="repeat" description="ANK" evidence="3">
    <location>
        <begin position="1"/>
        <end position="25"/>
    </location>
</feature>
<dbReference type="InterPro" id="IPR036770">
    <property type="entry name" value="Ankyrin_rpt-contain_sf"/>
</dbReference>
<dbReference type="Proteomes" id="UP000812440">
    <property type="component" value="Unassembled WGS sequence"/>
</dbReference>
<dbReference type="Gene3D" id="1.25.40.20">
    <property type="entry name" value="Ankyrin repeat-containing domain"/>
    <property type="match status" value="1"/>
</dbReference>
<evidence type="ECO:0000256" key="3">
    <source>
        <dbReference type="PROSITE-ProRule" id="PRU00023"/>
    </source>
</evidence>
<dbReference type="CDD" id="cd10442">
    <property type="entry name" value="GIY-YIG_PLEs"/>
    <property type="match status" value="1"/>
</dbReference>
<dbReference type="AlphaFoldDB" id="A0A8T2IGY8"/>
<dbReference type="PROSITE" id="PS50297">
    <property type="entry name" value="ANK_REP_REGION"/>
    <property type="match status" value="3"/>
</dbReference>
<dbReference type="InterPro" id="IPR002110">
    <property type="entry name" value="Ankyrin_rpt"/>
</dbReference>
<evidence type="ECO:0000256" key="1">
    <source>
        <dbReference type="ARBA" id="ARBA00022737"/>
    </source>
</evidence>
<name>A0A8T2IGY8_9PIPI</name>